<dbReference type="Proteomes" id="UP000236291">
    <property type="component" value="Unassembled WGS sequence"/>
</dbReference>
<organism evidence="1 2">
    <name type="scientific">Trifolium pratense</name>
    <name type="common">Red clover</name>
    <dbReference type="NCBI Taxonomy" id="57577"/>
    <lineage>
        <taxon>Eukaryota</taxon>
        <taxon>Viridiplantae</taxon>
        <taxon>Streptophyta</taxon>
        <taxon>Embryophyta</taxon>
        <taxon>Tracheophyta</taxon>
        <taxon>Spermatophyta</taxon>
        <taxon>Magnoliopsida</taxon>
        <taxon>eudicotyledons</taxon>
        <taxon>Gunneridae</taxon>
        <taxon>Pentapetalae</taxon>
        <taxon>rosids</taxon>
        <taxon>fabids</taxon>
        <taxon>Fabales</taxon>
        <taxon>Fabaceae</taxon>
        <taxon>Papilionoideae</taxon>
        <taxon>50 kb inversion clade</taxon>
        <taxon>NPAAA clade</taxon>
        <taxon>Hologalegina</taxon>
        <taxon>IRL clade</taxon>
        <taxon>Trifolieae</taxon>
        <taxon>Trifolium</taxon>
    </lineage>
</organism>
<comment type="caution">
    <text evidence="1">The sequence shown here is derived from an EMBL/GenBank/DDBJ whole genome shotgun (WGS) entry which is preliminary data.</text>
</comment>
<proteinExistence type="predicted"/>
<dbReference type="AlphaFoldDB" id="A0A2K3JPP6"/>
<gene>
    <name evidence="1" type="ORF">L195_g049620</name>
</gene>
<protein>
    <submittedName>
        <fullName evidence="1">Uncharacterized protein</fullName>
    </submittedName>
</protein>
<evidence type="ECO:0000313" key="2">
    <source>
        <dbReference type="Proteomes" id="UP000236291"/>
    </source>
</evidence>
<reference evidence="1 2" key="1">
    <citation type="journal article" date="2014" name="Am. J. Bot.">
        <title>Genome assembly and annotation for red clover (Trifolium pratense; Fabaceae).</title>
        <authorList>
            <person name="Istvanek J."/>
            <person name="Jaros M."/>
            <person name="Krenek A."/>
            <person name="Repkova J."/>
        </authorList>
    </citation>
    <scope>NUCLEOTIDE SEQUENCE [LARGE SCALE GENOMIC DNA]</scope>
    <source>
        <strain evidence="2">cv. Tatra</strain>
        <tissue evidence="1">Young leaves</tissue>
    </source>
</reference>
<sequence>MEARPVQVHVVSDPPMLSLPNGVAAEQKEMAEKIIVVAMIPATHKLTQQKVMLSTDSGRAIPETTQKVMILPDEYFDEVARADLQLIKQA</sequence>
<evidence type="ECO:0000313" key="1">
    <source>
        <dbReference type="EMBL" id="PNX55986.1"/>
    </source>
</evidence>
<dbReference type="EMBL" id="ASHM01073547">
    <property type="protein sequence ID" value="PNX55986.1"/>
    <property type="molecule type" value="Genomic_DNA"/>
</dbReference>
<name>A0A2K3JPP6_TRIPR</name>
<reference evidence="1 2" key="2">
    <citation type="journal article" date="2017" name="Front. Plant Sci.">
        <title>Gene Classification and Mining of Molecular Markers Useful in Red Clover (Trifolium pratense) Breeding.</title>
        <authorList>
            <person name="Istvanek J."/>
            <person name="Dluhosova J."/>
            <person name="Dluhos P."/>
            <person name="Patkova L."/>
            <person name="Nedelnik J."/>
            <person name="Repkova J."/>
        </authorList>
    </citation>
    <scope>NUCLEOTIDE SEQUENCE [LARGE SCALE GENOMIC DNA]</scope>
    <source>
        <strain evidence="2">cv. Tatra</strain>
        <tissue evidence="1">Young leaves</tissue>
    </source>
</reference>
<accession>A0A2K3JPP6</accession>